<dbReference type="RefSeq" id="WP_144687228.1">
    <property type="nucleotide sequence ID" value="NZ_VLLQ01000001.1"/>
</dbReference>
<dbReference type="Proteomes" id="UP000470010">
    <property type="component" value="Unassembled WGS sequence"/>
</dbReference>
<evidence type="ECO:0000313" key="2">
    <source>
        <dbReference type="EMBL" id="MRX79330.1"/>
    </source>
</evidence>
<keyword evidence="1" id="KW-0472">Membrane</keyword>
<keyword evidence="1" id="KW-1133">Transmembrane helix</keyword>
<dbReference type="EMBL" id="VTFZ01000001">
    <property type="protein sequence ID" value="MRX79330.1"/>
    <property type="molecule type" value="Genomic_DNA"/>
</dbReference>
<sequence>MNALPTIAMTEQQIVDFMTEALGPRAPFTLEQLSTLLFVLALATLLLAMGLGYQAAKLDRRVKALEAAAALAEPGDARTNPAKEVC</sequence>
<organism evidence="2 3">
    <name type="scientific">Enorma shizhengliae</name>
    <dbReference type="NCBI Taxonomy" id="2606615"/>
    <lineage>
        <taxon>Bacteria</taxon>
        <taxon>Bacillati</taxon>
        <taxon>Actinomycetota</taxon>
        <taxon>Coriobacteriia</taxon>
        <taxon>Coriobacteriales</taxon>
        <taxon>Coriobacteriaceae</taxon>
        <taxon>Enorma</taxon>
    </lineage>
</organism>
<evidence type="ECO:0000313" key="3">
    <source>
        <dbReference type="Proteomes" id="UP000470010"/>
    </source>
</evidence>
<feature type="transmembrane region" description="Helical" evidence="1">
    <location>
        <begin position="33"/>
        <end position="53"/>
    </location>
</feature>
<name>A0A7K0G766_9ACTN</name>
<dbReference type="AlphaFoldDB" id="A0A7K0G766"/>
<comment type="caution">
    <text evidence="2">The sequence shown here is derived from an EMBL/GenBank/DDBJ whole genome shotgun (WGS) entry which is preliminary data.</text>
</comment>
<reference evidence="3" key="1">
    <citation type="submission" date="2019-08" db="EMBL/GenBank/DDBJ databases">
        <title>Arthrobacter sp. nov., isolated from plateau pika and Tibetan wild ass.</title>
        <authorList>
            <person name="Ge Y."/>
        </authorList>
    </citation>
    <scope>NUCLEOTIDE SEQUENCE [LARGE SCALE GENOMIC DNA]</scope>
    <source>
        <strain evidence="3">HF-1365</strain>
    </source>
</reference>
<proteinExistence type="predicted"/>
<protein>
    <submittedName>
        <fullName evidence="2">Uncharacterized protein</fullName>
    </submittedName>
</protein>
<keyword evidence="3" id="KW-1185">Reference proteome</keyword>
<keyword evidence="1" id="KW-0812">Transmembrane</keyword>
<evidence type="ECO:0000256" key="1">
    <source>
        <dbReference type="SAM" id="Phobius"/>
    </source>
</evidence>
<gene>
    <name evidence="2" type="ORF">GJE22_01695</name>
</gene>
<accession>A0A7K0G766</accession>